<accession>A0ABU9GEV9</accession>
<keyword evidence="4" id="KW-1185">Reference proteome</keyword>
<gene>
    <name evidence="3" type="ORF">V6243_09230</name>
</gene>
<dbReference type="PRINTS" id="PR00038">
    <property type="entry name" value="HTHLUXR"/>
</dbReference>
<dbReference type="GeneID" id="43179610"/>
<dbReference type="Gene3D" id="3.40.50.2300">
    <property type="match status" value="1"/>
</dbReference>
<organism evidence="3 4">
    <name type="scientific">Cobetia marina</name>
    <name type="common">Deleya marina</name>
    <dbReference type="NCBI Taxonomy" id="28258"/>
    <lineage>
        <taxon>Bacteria</taxon>
        <taxon>Pseudomonadati</taxon>
        <taxon>Pseudomonadota</taxon>
        <taxon>Gammaproteobacteria</taxon>
        <taxon>Oceanospirillales</taxon>
        <taxon>Halomonadaceae</taxon>
        <taxon>Cobetia</taxon>
    </lineage>
</organism>
<evidence type="ECO:0000313" key="3">
    <source>
        <dbReference type="EMBL" id="MEL0617016.1"/>
    </source>
</evidence>
<dbReference type="SMART" id="SM00421">
    <property type="entry name" value="HTH_LUXR"/>
    <property type="match status" value="1"/>
</dbReference>
<dbReference type="PROSITE" id="PS50043">
    <property type="entry name" value="HTH_LUXR_2"/>
    <property type="match status" value="1"/>
</dbReference>
<dbReference type="InterPro" id="IPR016032">
    <property type="entry name" value="Sig_transdc_resp-reg_C-effctor"/>
</dbReference>
<dbReference type="InterPro" id="IPR000792">
    <property type="entry name" value="Tscrpt_reg_LuxR_C"/>
</dbReference>
<dbReference type="SUPFAM" id="SSF46894">
    <property type="entry name" value="C-terminal effector domain of the bipartite response regulators"/>
    <property type="match status" value="1"/>
</dbReference>
<name>A0ABU9GEV9_COBMA</name>
<reference evidence="3 4" key="1">
    <citation type="submission" date="2024-02" db="EMBL/GenBank/DDBJ databases">
        <title>Bacteria isolated from the canopy kelp, Nereocystis luetkeana.</title>
        <authorList>
            <person name="Pfister C.A."/>
            <person name="Younker I.T."/>
            <person name="Light S.H."/>
        </authorList>
    </citation>
    <scope>NUCLEOTIDE SEQUENCE [LARGE SCALE GENOMIC DNA]</scope>
    <source>
        <strain evidence="3 4">TI.5.07</strain>
    </source>
</reference>
<dbReference type="CDD" id="cd06170">
    <property type="entry name" value="LuxR_C_like"/>
    <property type="match status" value="1"/>
</dbReference>
<evidence type="ECO:0000259" key="2">
    <source>
        <dbReference type="PROSITE" id="PS50043"/>
    </source>
</evidence>
<dbReference type="InterPro" id="IPR036388">
    <property type="entry name" value="WH-like_DNA-bd_sf"/>
</dbReference>
<evidence type="ECO:0000256" key="1">
    <source>
        <dbReference type="ARBA" id="ARBA00023125"/>
    </source>
</evidence>
<dbReference type="EMBL" id="JBAKAP010000008">
    <property type="protein sequence ID" value="MEL0617016.1"/>
    <property type="molecule type" value="Genomic_DNA"/>
</dbReference>
<proteinExistence type="predicted"/>
<protein>
    <submittedName>
        <fullName evidence="3">LuxR C-terminal-related transcriptional regulator</fullName>
    </submittedName>
</protein>
<keyword evidence="1" id="KW-0238">DNA-binding</keyword>
<sequence>MQTTKVLFVTALSPQTELFVDYLHEQLQCSVEACDREADTPATPNLVLIDSAQCDLAKMTHWSSLSRSAAFNVEHEDAAIALLLHVPLNGIFYRHDNLSQISQGIKAMLDEEIWLSRKLMQSLIRHYRQQQQIAFQPVMGLTQRELEILSLIATRQSNVDIAQRLNLSQHTVKSHLYNIFRKIRVHNRHQAIEWAHEHLNLYLPQHAPHRSPNPET</sequence>
<dbReference type="Proteomes" id="UP001378242">
    <property type="component" value="Unassembled WGS sequence"/>
</dbReference>
<dbReference type="PANTHER" id="PTHR43214">
    <property type="entry name" value="TWO-COMPONENT RESPONSE REGULATOR"/>
    <property type="match status" value="1"/>
</dbReference>
<feature type="domain" description="HTH luxR-type" evidence="2">
    <location>
        <begin position="134"/>
        <end position="199"/>
    </location>
</feature>
<dbReference type="Gene3D" id="1.10.10.10">
    <property type="entry name" value="Winged helix-like DNA-binding domain superfamily/Winged helix DNA-binding domain"/>
    <property type="match status" value="1"/>
</dbReference>
<dbReference type="InterPro" id="IPR039420">
    <property type="entry name" value="WalR-like"/>
</dbReference>
<evidence type="ECO:0000313" key="4">
    <source>
        <dbReference type="Proteomes" id="UP001378242"/>
    </source>
</evidence>
<dbReference type="RefSeq" id="WP_077379759.1">
    <property type="nucleotide sequence ID" value="NZ_CP017114.1"/>
</dbReference>
<comment type="caution">
    <text evidence="3">The sequence shown here is derived from an EMBL/GenBank/DDBJ whole genome shotgun (WGS) entry which is preliminary data.</text>
</comment>
<dbReference type="PANTHER" id="PTHR43214:SF38">
    <property type="entry name" value="NITRATE_NITRITE RESPONSE REGULATOR PROTEIN NARL"/>
    <property type="match status" value="1"/>
</dbReference>
<dbReference type="Pfam" id="PF00196">
    <property type="entry name" value="GerE"/>
    <property type="match status" value="1"/>
</dbReference>